<feature type="site" description="Transition state stabilizer" evidence="2">
    <location>
        <position position="175"/>
    </location>
</feature>
<name>A0A835YKA7_9CHLO</name>
<evidence type="ECO:0000256" key="2">
    <source>
        <dbReference type="PIRSR" id="PIRSR613078-3"/>
    </source>
</evidence>
<evidence type="ECO:0008006" key="6">
    <source>
        <dbReference type="Google" id="ProtNLM"/>
    </source>
</evidence>
<dbReference type="AlphaFoldDB" id="A0A835YKA7"/>
<dbReference type="CDD" id="cd07067">
    <property type="entry name" value="HP_PGM_like"/>
    <property type="match status" value="1"/>
</dbReference>
<dbReference type="Pfam" id="PF00300">
    <property type="entry name" value="His_Phos_1"/>
    <property type="match status" value="2"/>
</dbReference>
<dbReference type="SUPFAM" id="SSF53254">
    <property type="entry name" value="Phosphoglycerate mutase-like"/>
    <property type="match status" value="1"/>
</dbReference>
<feature type="binding site" evidence="1">
    <location>
        <position position="52"/>
    </location>
    <ligand>
        <name>substrate</name>
    </ligand>
</feature>
<dbReference type="InterPro" id="IPR013078">
    <property type="entry name" value="His_Pase_superF_clade-1"/>
</dbReference>
<dbReference type="InterPro" id="IPR029033">
    <property type="entry name" value="His_PPase_superfam"/>
</dbReference>
<evidence type="ECO:0000256" key="1">
    <source>
        <dbReference type="PIRSR" id="PIRSR613078-2"/>
    </source>
</evidence>
<evidence type="ECO:0000256" key="3">
    <source>
        <dbReference type="SAM" id="MobiDB-lite"/>
    </source>
</evidence>
<dbReference type="SMART" id="SM00855">
    <property type="entry name" value="PGAM"/>
    <property type="match status" value="1"/>
</dbReference>
<reference evidence="4" key="1">
    <citation type="journal article" date="2020" name="bioRxiv">
        <title>Comparative genomics of Chlamydomonas.</title>
        <authorList>
            <person name="Craig R.J."/>
            <person name="Hasan A.R."/>
            <person name="Ness R.W."/>
            <person name="Keightley P.D."/>
        </authorList>
    </citation>
    <scope>NUCLEOTIDE SEQUENCE</scope>
    <source>
        <strain evidence="4">CCAP 11/70</strain>
    </source>
</reference>
<dbReference type="OrthoDB" id="414418at2759"/>
<evidence type="ECO:0000313" key="4">
    <source>
        <dbReference type="EMBL" id="KAG2499249.1"/>
    </source>
</evidence>
<dbReference type="InterPro" id="IPR051710">
    <property type="entry name" value="Phosphatase_SH3-domain"/>
</dbReference>
<dbReference type="EMBL" id="JAEHOE010000007">
    <property type="protein sequence ID" value="KAG2499249.1"/>
    <property type="molecule type" value="Genomic_DNA"/>
</dbReference>
<proteinExistence type="predicted"/>
<accession>A0A835YKA7</accession>
<sequence length="233" mass="26594">MRADEEDDCWHVDADRPWDPPLSEKGRQQAREAAAQFKSKEIDYVLTSPFVRCLQTSAEIVDELQLSQGRWLVVWPMCELCDPRLLLAGRDDLRPVLGKRPIKEWMWDGQAFDKAVQGMLAPDLAYSGVRIRPEVWNDNTPPYPEKIDAALKRYDKQIRTICRDFAGRNVLVVTHGEALRAAVNMLDPRASVYEVKHTGYVPLNRVRQPNGNWAPWNLCCSAGQTGVLWSYAT</sequence>
<organism evidence="4 5">
    <name type="scientific">Edaphochlamys debaryana</name>
    <dbReference type="NCBI Taxonomy" id="47281"/>
    <lineage>
        <taxon>Eukaryota</taxon>
        <taxon>Viridiplantae</taxon>
        <taxon>Chlorophyta</taxon>
        <taxon>core chlorophytes</taxon>
        <taxon>Chlorophyceae</taxon>
        <taxon>CS clade</taxon>
        <taxon>Chlamydomonadales</taxon>
        <taxon>Chlamydomonadales incertae sedis</taxon>
        <taxon>Edaphochlamys</taxon>
    </lineage>
</organism>
<dbReference type="PANTHER" id="PTHR16469">
    <property type="entry name" value="UBIQUITIN-ASSOCIATED AND SH3 DOMAIN-CONTAINING BA-RELATED"/>
    <property type="match status" value="1"/>
</dbReference>
<dbReference type="PANTHER" id="PTHR16469:SF27">
    <property type="entry name" value="UBIQUITIN-ASSOCIATED AND SH3 DOMAIN-CONTAINING BA-RELATED"/>
    <property type="match status" value="1"/>
</dbReference>
<evidence type="ECO:0000313" key="5">
    <source>
        <dbReference type="Proteomes" id="UP000612055"/>
    </source>
</evidence>
<dbReference type="Proteomes" id="UP000612055">
    <property type="component" value="Unassembled WGS sequence"/>
</dbReference>
<comment type="caution">
    <text evidence="4">The sequence shown here is derived from an EMBL/GenBank/DDBJ whole genome shotgun (WGS) entry which is preliminary data.</text>
</comment>
<dbReference type="Gene3D" id="3.40.50.1240">
    <property type="entry name" value="Phosphoglycerate mutase-like"/>
    <property type="match status" value="1"/>
</dbReference>
<protein>
    <recommendedName>
        <fullName evidence="6">Phosphoglycerate mutase</fullName>
    </recommendedName>
</protein>
<gene>
    <name evidence="4" type="ORF">HYH03_002828</name>
</gene>
<keyword evidence="5" id="KW-1185">Reference proteome</keyword>
<feature type="region of interest" description="Disordered" evidence="3">
    <location>
        <begin position="1"/>
        <end position="26"/>
    </location>
</feature>